<evidence type="ECO:0000256" key="1">
    <source>
        <dbReference type="SAM" id="MobiDB-lite"/>
    </source>
</evidence>
<keyword evidence="3" id="KW-1185">Reference proteome</keyword>
<feature type="region of interest" description="Disordered" evidence="1">
    <location>
        <begin position="58"/>
        <end position="121"/>
    </location>
</feature>
<protein>
    <submittedName>
        <fullName evidence="2">Uncharacterized protein</fullName>
    </submittedName>
</protein>
<reference evidence="2 3" key="1">
    <citation type="submission" date="2015-07" db="EMBL/GenBank/DDBJ databases">
        <title>The genome of Dufourea novaeangliae.</title>
        <authorList>
            <person name="Pan H."/>
            <person name="Kapheim K."/>
        </authorList>
    </citation>
    <scope>NUCLEOTIDE SEQUENCE [LARGE SCALE GENOMIC DNA]</scope>
    <source>
        <strain evidence="2">0120121106</strain>
        <tissue evidence="2">Whole body</tissue>
    </source>
</reference>
<sequence>MARSDACRQSSDKENEIATSSIKLRELKAPKLHSLQLDRLYKQFLKENNSSCKSKVAPNLNAARKNQSPTPLAEVSGNVSNAANSEGISEQWENPKKSNKVANIKGDSSSDIPSTSNNPYSILSNAEEMDLEDNAVESENTENNLRKVSKPPPIYTEDNVQHYTFTPKNMKPKSLIIKGIKGNFSVEEIKNEIEEFNLPNLRIIKLSKFNYNKADPDRFHYIIQVSAESKTAELKRLPHDHQFLKQLSVLKASNVFGTINRESACQDLVAVAQRLGHFDTTELQKEWNFLYVKTSKLARDNWAKIAFDDM</sequence>
<dbReference type="Proteomes" id="UP000076502">
    <property type="component" value="Unassembled WGS sequence"/>
</dbReference>
<accession>A0A154PQ35</accession>
<dbReference type="AlphaFoldDB" id="A0A154PQ35"/>
<evidence type="ECO:0000313" key="3">
    <source>
        <dbReference type="Proteomes" id="UP000076502"/>
    </source>
</evidence>
<feature type="compositionally biased region" description="Polar residues" evidence="1">
    <location>
        <begin position="77"/>
        <end position="92"/>
    </location>
</feature>
<proteinExistence type="predicted"/>
<dbReference type="EMBL" id="KQ435031">
    <property type="protein sequence ID" value="KZC14011.1"/>
    <property type="molecule type" value="Genomic_DNA"/>
</dbReference>
<feature type="compositionally biased region" description="Polar residues" evidence="1">
    <location>
        <begin position="106"/>
        <end position="121"/>
    </location>
</feature>
<evidence type="ECO:0000313" key="2">
    <source>
        <dbReference type="EMBL" id="KZC14011.1"/>
    </source>
</evidence>
<organism evidence="2 3">
    <name type="scientific">Dufourea novaeangliae</name>
    <name type="common">Sweat bee</name>
    <dbReference type="NCBI Taxonomy" id="178035"/>
    <lineage>
        <taxon>Eukaryota</taxon>
        <taxon>Metazoa</taxon>
        <taxon>Ecdysozoa</taxon>
        <taxon>Arthropoda</taxon>
        <taxon>Hexapoda</taxon>
        <taxon>Insecta</taxon>
        <taxon>Pterygota</taxon>
        <taxon>Neoptera</taxon>
        <taxon>Endopterygota</taxon>
        <taxon>Hymenoptera</taxon>
        <taxon>Apocrita</taxon>
        <taxon>Aculeata</taxon>
        <taxon>Apoidea</taxon>
        <taxon>Anthophila</taxon>
        <taxon>Halictidae</taxon>
        <taxon>Rophitinae</taxon>
        <taxon>Dufourea</taxon>
    </lineage>
</organism>
<name>A0A154PQ35_DUFNO</name>
<gene>
    <name evidence="2" type="ORF">WN55_06217</name>
</gene>